<proteinExistence type="inferred from homology"/>
<evidence type="ECO:0000256" key="5">
    <source>
        <dbReference type="ARBA" id="ARBA00022989"/>
    </source>
</evidence>
<evidence type="ECO:0000313" key="8">
    <source>
        <dbReference type="EMBL" id="EYC51616.1"/>
    </source>
</evidence>
<gene>
    <name evidence="8" type="ORF">AZ34_11365</name>
</gene>
<dbReference type="EMBL" id="JEMG01000001">
    <property type="protein sequence ID" value="EYC51616.1"/>
    <property type="molecule type" value="Genomic_DNA"/>
</dbReference>
<name>A0A016XIG8_9BURK</name>
<feature type="transmembrane region" description="Helical" evidence="7">
    <location>
        <begin position="206"/>
        <end position="225"/>
    </location>
</feature>
<dbReference type="PANTHER" id="PTHR30086:SF14">
    <property type="entry name" value="HOMOSERINE_HOMOSERINE LACTONE EFFLUX PROTEIN"/>
    <property type="match status" value="1"/>
</dbReference>
<reference evidence="8 9" key="1">
    <citation type="submission" date="2014-02" db="EMBL/GenBank/DDBJ databases">
        <title>Draft Genome of Hylemonella gracilis isolated from the Niagara River.</title>
        <authorList>
            <person name="Pawlowski D.R."/>
            <person name="Koudelka G.B."/>
        </authorList>
    </citation>
    <scope>NUCLEOTIDE SEQUENCE [LARGE SCALE GENOMIC DNA]</scope>
    <source>
        <strain evidence="8 9">Niagara R</strain>
    </source>
</reference>
<keyword evidence="3" id="KW-1003">Cell membrane</keyword>
<organism evidence="8 9">
    <name type="scientific">Hylemonella gracilis str. Niagara R</name>
    <dbReference type="NCBI Taxonomy" id="1458275"/>
    <lineage>
        <taxon>Bacteria</taxon>
        <taxon>Pseudomonadati</taxon>
        <taxon>Pseudomonadota</taxon>
        <taxon>Betaproteobacteria</taxon>
        <taxon>Burkholderiales</taxon>
        <taxon>Comamonadaceae</taxon>
        <taxon>Hylemonella</taxon>
    </lineage>
</organism>
<dbReference type="GO" id="GO:0042970">
    <property type="term" value="F:homoserine transmembrane transporter activity"/>
    <property type="evidence" value="ECO:0007669"/>
    <property type="project" value="TreeGrafter"/>
</dbReference>
<dbReference type="InterPro" id="IPR001123">
    <property type="entry name" value="LeuE-type"/>
</dbReference>
<feature type="transmembrane region" description="Helical" evidence="7">
    <location>
        <begin position="170"/>
        <end position="194"/>
    </location>
</feature>
<comment type="caution">
    <text evidence="8">The sequence shown here is derived from an EMBL/GenBank/DDBJ whole genome shotgun (WGS) entry which is preliminary data.</text>
</comment>
<dbReference type="Pfam" id="PF01810">
    <property type="entry name" value="LysE"/>
    <property type="match status" value="1"/>
</dbReference>
<keyword evidence="6 7" id="KW-0472">Membrane</keyword>
<comment type="similarity">
    <text evidence="2">Belongs to the Rht family.</text>
</comment>
<keyword evidence="5 7" id="KW-1133">Transmembrane helix</keyword>
<evidence type="ECO:0000256" key="2">
    <source>
        <dbReference type="ARBA" id="ARBA00007928"/>
    </source>
</evidence>
<accession>A0A016XIG8</accession>
<evidence type="ECO:0000313" key="9">
    <source>
        <dbReference type="Proteomes" id="UP000023268"/>
    </source>
</evidence>
<sequence length="228" mass="24584">MPSTTLLLFLGASLLLALTPGPTMLLTLSNSAMGGMRIAAYGMLGANLGAGLLITATALGLGGLLAASETWFNALRWLGVVYLCWMAWQLWRTAPQPLRTQAIPSSDPENLALTLPSSRTMPSRTAPTLTARSAFLRSFNVAISNPKTLLFFGAFLPQFVDPSTPQGPQYLLLGLLFLGLDTLVMLAYAGAGLQFVRFLTQRGLKWLNRSCAVGLWLLAATLALYRRH</sequence>
<feature type="transmembrane region" description="Helical" evidence="7">
    <location>
        <begin position="44"/>
        <end position="67"/>
    </location>
</feature>
<dbReference type="eggNOG" id="COG1280">
    <property type="taxonomic scope" value="Bacteria"/>
</dbReference>
<dbReference type="AlphaFoldDB" id="A0A016XIG8"/>
<evidence type="ECO:0000256" key="7">
    <source>
        <dbReference type="SAM" id="Phobius"/>
    </source>
</evidence>
<dbReference type="PIRSF" id="PIRSF006324">
    <property type="entry name" value="LeuE"/>
    <property type="match status" value="1"/>
</dbReference>
<evidence type="ECO:0000256" key="4">
    <source>
        <dbReference type="ARBA" id="ARBA00022692"/>
    </source>
</evidence>
<keyword evidence="4 7" id="KW-0812">Transmembrane</keyword>
<protein>
    <submittedName>
        <fullName evidence="8">Lysine transporter LysE</fullName>
    </submittedName>
</protein>
<dbReference type="STRING" id="1458275.AZ34_11365"/>
<dbReference type="PANTHER" id="PTHR30086">
    <property type="entry name" value="ARGININE EXPORTER PROTEIN ARGO"/>
    <property type="match status" value="1"/>
</dbReference>
<dbReference type="Proteomes" id="UP000023268">
    <property type="component" value="Unassembled WGS sequence"/>
</dbReference>
<evidence type="ECO:0000256" key="1">
    <source>
        <dbReference type="ARBA" id="ARBA00004651"/>
    </source>
</evidence>
<evidence type="ECO:0000256" key="3">
    <source>
        <dbReference type="ARBA" id="ARBA00022475"/>
    </source>
</evidence>
<dbReference type="GO" id="GO:0005886">
    <property type="term" value="C:plasma membrane"/>
    <property type="evidence" value="ECO:0007669"/>
    <property type="project" value="UniProtKB-SubCell"/>
</dbReference>
<dbReference type="OrthoDB" id="9804822at2"/>
<comment type="subcellular location">
    <subcellularLocation>
        <location evidence="1">Cell membrane</location>
        <topology evidence="1">Multi-pass membrane protein</topology>
    </subcellularLocation>
</comment>
<dbReference type="RefSeq" id="WP_035608067.1">
    <property type="nucleotide sequence ID" value="NZ_JEMG01000001.1"/>
</dbReference>
<evidence type="ECO:0000256" key="6">
    <source>
        <dbReference type="ARBA" id="ARBA00023136"/>
    </source>
</evidence>